<evidence type="ECO:0000313" key="7">
    <source>
        <dbReference type="Proteomes" id="UP000228952"/>
    </source>
</evidence>
<evidence type="ECO:0000256" key="1">
    <source>
        <dbReference type="ARBA" id="ARBA00004370"/>
    </source>
</evidence>
<dbReference type="InterPro" id="IPR050515">
    <property type="entry name" value="Beta-lactam/transpept"/>
</dbReference>
<organism evidence="6 7">
    <name type="scientific">Candidatus Dojkabacteria bacterium CG_4_10_14_0_2_um_filter_Dojkabacteria_WS6_41_15</name>
    <dbReference type="NCBI Taxonomy" id="2014249"/>
    <lineage>
        <taxon>Bacteria</taxon>
        <taxon>Candidatus Dojkabacteria</taxon>
    </lineage>
</organism>
<evidence type="ECO:0000259" key="5">
    <source>
        <dbReference type="Pfam" id="PF03717"/>
    </source>
</evidence>
<dbReference type="SUPFAM" id="SSF56601">
    <property type="entry name" value="beta-lactamase/transpeptidase-like"/>
    <property type="match status" value="1"/>
</dbReference>
<dbReference type="PANTHER" id="PTHR30627:SF1">
    <property type="entry name" value="PEPTIDOGLYCAN D,D-TRANSPEPTIDASE FTSI"/>
    <property type="match status" value="1"/>
</dbReference>
<dbReference type="GO" id="GO:0008658">
    <property type="term" value="F:penicillin binding"/>
    <property type="evidence" value="ECO:0007669"/>
    <property type="project" value="InterPro"/>
</dbReference>
<keyword evidence="2 3" id="KW-0472">Membrane</keyword>
<proteinExistence type="predicted"/>
<accession>A0A2M7W151</accession>
<name>A0A2M7W151_9BACT</name>
<comment type="subcellular location">
    <subcellularLocation>
        <location evidence="1">Membrane</location>
    </subcellularLocation>
</comment>
<protein>
    <recommendedName>
        <fullName evidence="8">Penicillin-binding protein 2</fullName>
    </recommendedName>
</protein>
<evidence type="ECO:0000259" key="4">
    <source>
        <dbReference type="Pfam" id="PF00905"/>
    </source>
</evidence>
<dbReference type="EMBL" id="PFQB01000101">
    <property type="protein sequence ID" value="PJA12880.1"/>
    <property type="molecule type" value="Genomic_DNA"/>
</dbReference>
<dbReference type="GO" id="GO:0071555">
    <property type="term" value="P:cell wall organization"/>
    <property type="evidence" value="ECO:0007669"/>
    <property type="project" value="TreeGrafter"/>
</dbReference>
<dbReference type="Gene3D" id="3.40.710.10">
    <property type="entry name" value="DD-peptidase/beta-lactamase superfamily"/>
    <property type="match status" value="1"/>
</dbReference>
<keyword evidence="3" id="KW-1133">Transmembrane helix</keyword>
<evidence type="ECO:0000313" key="6">
    <source>
        <dbReference type="EMBL" id="PJA12880.1"/>
    </source>
</evidence>
<dbReference type="GO" id="GO:0005886">
    <property type="term" value="C:plasma membrane"/>
    <property type="evidence" value="ECO:0007669"/>
    <property type="project" value="TreeGrafter"/>
</dbReference>
<feature type="transmembrane region" description="Helical" evidence="3">
    <location>
        <begin position="20"/>
        <end position="38"/>
    </location>
</feature>
<evidence type="ECO:0000256" key="3">
    <source>
        <dbReference type="SAM" id="Phobius"/>
    </source>
</evidence>
<dbReference type="Gene3D" id="3.90.1310.10">
    <property type="entry name" value="Penicillin-binding protein 2a (Domain 2)"/>
    <property type="match status" value="1"/>
</dbReference>
<dbReference type="Pfam" id="PF00905">
    <property type="entry name" value="Transpeptidase"/>
    <property type="match status" value="1"/>
</dbReference>
<dbReference type="InterPro" id="IPR005311">
    <property type="entry name" value="PBP_dimer"/>
</dbReference>
<dbReference type="Pfam" id="PF03717">
    <property type="entry name" value="PBP_dimer"/>
    <property type="match status" value="1"/>
</dbReference>
<comment type="caution">
    <text evidence="6">The sequence shown here is derived from an EMBL/GenBank/DDBJ whole genome shotgun (WGS) entry which is preliminary data.</text>
</comment>
<dbReference type="InterPro" id="IPR036138">
    <property type="entry name" value="PBP_dimer_sf"/>
</dbReference>
<dbReference type="InterPro" id="IPR012338">
    <property type="entry name" value="Beta-lactam/transpept-like"/>
</dbReference>
<reference evidence="7" key="1">
    <citation type="submission" date="2017-09" db="EMBL/GenBank/DDBJ databases">
        <title>Depth-based differentiation of microbial function through sediment-hosted aquifers and enrichment of novel symbionts in the deep terrestrial subsurface.</title>
        <authorList>
            <person name="Probst A.J."/>
            <person name="Ladd B."/>
            <person name="Jarett J.K."/>
            <person name="Geller-Mcgrath D.E."/>
            <person name="Sieber C.M.K."/>
            <person name="Emerson J.B."/>
            <person name="Anantharaman K."/>
            <person name="Thomas B.C."/>
            <person name="Malmstrom R."/>
            <person name="Stieglmeier M."/>
            <person name="Klingl A."/>
            <person name="Woyke T."/>
            <person name="Ryan C.M."/>
            <person name="Banfield J.F."/>
        </authorList>
    </citation>
    <scope>NUCLEOTIDE SEQUENCE [LARGE SCALE GENOMIC DNA]</scope>
</reference>
<gene>
    <name evidence="6" type="ORF">COX64_04110</name>
</gene>
<sequence>MNKKGVATKPKLHIRAKDVVVGLISFGFFMIVIQLFRWQILDFQRFNNLATAQLSLQQDVFTKRGTIYTQDGVILAVDSPAWNIIVSLSNAVDQKLFLKKKAEIMTELSRILDIKQEELTTNFDDKVLTYQVLYRGITKRQKDMIEEKKLIGIYAEDSIKRLYPNGDLFSHLIGYVGTDSIGRPQGNYGVEGFFWGDIKGKEGASQQEKDLSGKAIISKEYKNIQYREGKNIVLTVNSGIQKKVEKLLEDGVRGQKGDSGSVIIMNPKTGEIISMATYPDYDPNEFWKIKDVGIFRNKSVSGPYEYGSVQKPLTIAMAMQEGKLTEDDICNDVGKLKIEDKTIYNFDYHRYGKVTPKETLQYSDNICAATYGLRVGATAMYTYLTKLGIGYSTGIGIHEEETSYLKAPEKWLKIDIATTSFGQAISATPLQFTSAMSTLANHGERMQPMLVKKIYNNEEEIVIKPTSTGRIFSAEISDKVAKMMEYATFTRLDMAKYKGVYSIAGKTGTAQVAKSDASGYYEDRVNVTYIGFAPATDARFIMLVKIENPQSGTLANLTVLPLWMKIFDTIKDDLGVPRIK</sequence>
<dbReference type="Proteomes" id="UP000228952">
    <property type="component" value="Unassembled WGS sequence"/>
</dbReference>
<dbReference type="AlphaFoldDB" id="A0A2M7W151"/>
<feature type="domain" description="Penicillin-binding protein dimerisation" evidence="5">
    <location>
        <begin position="63"/>
        <end position="216"/>
    </location>
</feature>
<dbReference type="PANTHER" id="PTHR30627">
    <property type="entry name" value="PEPTIDOGLYCAN D,D-TRANSPEPTIDASE"/>
    <property type="match status" value="1"/>
</dbReference>
<feature type="domain" description="Penicillin-binding protein transpeptidase" evidence="4">
    <location>
        <begin position="260"/>
        <end position="552"/>
    </location>
</feature>
<evidence type="ECO:0000256" key="2">
    <source>
        <dbReference type="ARBA" id="ARBA00023136"/>
    </source>
</evidence>
<dbReference type="InterPro" id="IPR001460">
    <property type="entry name" value="PCN-bd_Tpept"/>
</dbReference>
<dbReference type="SUPFAM" id="SSF56519">
    <property type="entry name" value="Penicillin binding protein dimerisation domain"/>
    <property type="match status" value="1"/>
</dbReference>
<evidence type="ECO:0008006" key="8">
    <source>
        <dbReference type="Google" id="ProtNLM"/>
    </source>
</evidence>
<keyword evidence="3" id="KW-0812">Transmembrane</keyword>